<feature type="domain" description="Hemerythrin-like" evidence="2">
    <location>
        <begin position="22"/>
        <end position="147"/>
    </location>
</feature>
<dbReference type="Gene3D" id="1.20.120.520">
    <property type="entry name" value="nmb1532 protein domain like"/>
    <property type="match status" value="1"/>
</dbReference>
<dbReference type="Proteomes" id="UP000183180">
    <property type="component" value="Unassembled WGS sequence"/>
</dbReference>
<dbReference type="RefSeq" id="WP_074849848.1">
    <property type="nucleotide sequence ID" value="NZ_FNLM01000034.1"/>
</dbReference>
<dbReference type="AlphaFoldDB" id="A0A1H2ITB7"/>
<gene>
    <name evidence="3" type="ORF">SAMN04488548_1341416</name>
</gene>
<dbReference type="STRING" id="158898.SAMN04488548_1341416"/>
<reference evidence="3 4" key="1">
    <citation type="submission" date="2016-10" db="EMBL/GenBank/DDBJ databases">
        <authorList>
            <person name="de Groot N.N."/>
        </authorList>
    </citation>
    <scope>NUCLEOTIDE SEQUENCE [LARGE SCALE GENOMIC DNA]</scope>
    <source>
        <strain evidence="3 4">DSM 44215</strain>
    </source>
</reference>
<feature type="region of interest" description="Disordered" evidence="1">
    <location>
        <begin position="1"/>
        <end position="20"/>
    </location>
</feature>
<evidence type="ECO:0000259" key="2">
    <source>
        <dbReference type="Pfam" id="PF01814"/>
    </source>
</evidence>
<dbReference type="EMBL" id="FNLM01000034">
    <property type="protein sequence ID" value="SDU47205.1"/>
    <property type="molecule type" value="Genomic_DNA"/>
</dbReference>
<dbReference type="Pfam" id="PF01814">
    <property type="entry name" value="Hemerythrin"/>
    <property type="match status" value="1"/>
</dbReference>
<protein>
    <submittedName>
        <fullName evidence="3">Hemerythrin HHE cation binding domain-containing protein</fullName>
    </submittedName>
</protein>
<evidence type="ECO:0000313" key="4">
    <source>
        <dbReference type="Proteomes" id="UP000183180"/>
    </source>
</evidence>
<proteinExistence type="predicted"/>
<sequence length="235" mass="26502">MSTTPQQPATHEPANTRSMGVVHSALRRDLERTRVVLESPPYPDDARRRALADHVTWMMEFLHEHHTAEDTGLWPLIRARSPETAGLIDQMAADHRRIGPAIDAMNDAAAAYRADPDARDLLLDALNRLTGVLLPHLEREELETMPVVAATISTPKYLEVENEYFIKPKGFTELGREAHFIVDGVDPETRDYMYGLVPPIPRFLLVHGFKRGYRRRSELLWGNGPASKIGPITVE</sequence>
<dbReference type="InterPro" id="IPR012312">
    <property type="entry name" value="Hemerythrin-like"/>
</dbReference>
<evidence type="ECO:0000256" key="1">
    <source>
        <dbReference type="SAM" id="MobiDB-lite"/>
    </source>
</evidence>
<dbReference type="CDD" id="cd12108">
    <property type="entry name" value="Hr-like"/>
    <property type="match status" value="1"/>
</dbReference>
<name>A0A1H2ITB7_9ACTN</name>
<evidence type="ECO:0000313" key="3">
    <source>
        <dbReference type="EMBL" id="SDU47205.1"/>
    </source>
</evidence>
<dbReference type="OrthoDB" id="5197650at2"/>
<feature type="compositionally biased region" description="Polar residues" evidence="1">
    <location>
        <begin position="1"/>
        <end position="18"/>
    </location>
</feature>
<accession>A0A1H2ITB7</accession>
<organism evidence="3 4">
    <name type="scientific">Gordonia westfalica</name>
    <dbReference type="NCBI Taxonomy" id="158898"/>
    <lineage>
        <taxon>Bacteria</taxon>
        <taxon>Bacillati</taxon>
        <taxon>Actinomycetota</taxon>
        <taxon>Actinomycetes</taxon>
        <taxon>Mycobacteriales</taxon>
        <taxon>Gordoniaceae</taxon>
        <taxon>Gordonia</taxon>
    </lineage>
</organism>